<dbReference type="AlphaFoldDB" id="A0A284VK76"/>
<gene>
    <name evidence="2" type="ORF">MNV_1270014</name>
</gene>
<evidence type="ECO:0000256" key="1">
    <source>
        <dbReference type="SAM" id="Phobius"/>
    </source>
</evidence>
<feature type="transmembrane region" description="Helical" evidence="1">
    <location>
        <begin position="21"/>
        <end position="43"/>
    </location>
</feature>
<name>A0A284VK76_9EURY</name>
<dbReference type="EMBL" id="FZMP01000032">
    <property type="protein sequence ID" value="SNQ59684.1"/>
    <property type="molecule type" value="Genomic_DNA"/>
</dbReference>
<evidence type="ECO:0000313" key="2">
    <source>
        <dbReference type="EMBL" id="SNQ59684.1"/>
    </source>
</evidence>
<dbReference type="Proteomes" id="UP000218615">
    <property type="component" value="Unassembled WGS sequence"/>
</dbReference>
<sequence length="45" mass="5469">MEENDQFNPVYFLKKAFLEQIAIRYFIIGPLPGCHPLVLWRYLVW</sequence>
<accession>A0A284VK76</accession>
<reference evidence="3" key="1">
    <citation type="submission" date="2017-06" db="EMBL/GenBank/DDBJ databases">
        <authorList>
            <person name="Cremers G."/>
        </authorList>
    </citation>
    <scope>NUCLEOTIDE SEQUENCE [LARGE SCALE GENOMIC DNA]</scope>
</reference>
<keyword evidence="1" id="KW-1133">Transmembrane helix</keyword>
<organism evidence="2 3">
    <name type="scientific">Candidatus Methanoperedens nitratireducens</name>
    <dbReference type="NCBI Taxonomy" id="1392998"/>
    <lineage>
        <taxon>Archaea</taxon>
        <taxon>Methanobacteriati</taxon>
        <taxon>Methanobacteriota</taxon>
        <taxon>Stenosarchaea group</taxon>
        <taxon>Methanomicrobia</taxon>
        <taxon>Methanosarcinales</taxon>
        <taxon>ANME-2 cluster</taxon>
        <taxon>Candidatus Methanoperedentaceae</taxon>
        <taxon>Candidatus Methanoperedens</taxon>
    </lineage>
</organism>
<evidence type="ECO:0000313" key="3">
    <source>
        <dbReference type="Proteomes" id="UP000218615"/>
    </source>
</evidence>
<keyword evidence="3" id="KW-1185">Reference proteome</keyword>
<protein>
    <submittedName>
        <fullName evidence="2">Uncharacterized protein</fullName>
    </submittedName>
</protein>
<keyword evidence="1" id="KW-0472">Membrane</keyword>
<dbReference type="RefSeq" id="WP_179293781.1">
    <property type="nucleotide sequence ID" value="NZ_FZMP01000032.1"/>
</dbReference>
<keyword evidence="1" id="KW-0812">Transmembrane</keyword>
<proteinExistence type="predicted"/>